<dbReference type="RefSeq" id="WP_220195294.1">
    <property type="nucleotide sequence ID" value="NZ_BNJF01000002.1"/>
</dbReference>
<feature type="compositionally biased region" description="Polar residues" evidence="1">
    <location>
        <begin position="18"/>
        <end position="35"/>
    </location>
</feature>
<reference evidence="3" key="1">
    <citation type="submission" date="2020-10" db="EMBL/GenBank/DDBJ databases">
        <title>Taxonomic study of unclassified bacteria belonging to the class Ktedonobacteria.</title>
        <authorList>
            <person name="Yabe S."/>
            <person name="Wang C.M."/>
            <person name="Zheng Y."/>
            <person name="Sakai Y."/>
            <person name="Cavaletti L."/>
            <person name="Monciardini P."/>
            <person name="Donadio S."/>
        </authorList>
    </citation>
    <scope>NUCLEOTIDE SEQUENCE</scope>
    <source>
        <strain evidence="3">SOSP1-1</strain>
    </source>
</reference>
<dbReference type="EMBL" id="BNJF01000002">
    <property type="protein sequence ID" value="GHO45872.1"/>
    <property type="molecule type" value="Genomic_DNA"/>
</dbReference>
<gene>
    <name evidence="3" type="ORF">KSX_40350</name>
</gene>
<feature type="transmembrane region" description="Helical" evidence="2">
    <location>
        <begin position="116"/>
        <end position="138"/>
    </location>
</feature>
<evidence type="ECO:0008006" key="5">
    <source>
        <dbReference type="Google" id="ProtNLM"/>
    </source>
</evidence>
<dbReference type="AlphaFoldDB" id="A0A8J3HXB9"/>
<keyword evidence="2" id="KW-0812">Transmembrane</keyword>
<protein>
    <recommendedName>
        <fullName evidence="5">DUF5667 domain-containing protein</fullName>
    </recommendedName>
</protein>
<keyword evidence="2" id="KW-1133">Transmembrane helix</keyword>
<feature type="region of interest" description="Disordered" evidence="1">
    <location>
        <begin position="1"/>
        <end position="53"/>
    </location>
</feature>
<keyword evidence="2" id="KW-0472">Membrane</keyword>
<name>A0A8J3HXB9_9CHLR</name>
<sequence>MSSSNDSEEQLEGETQQHESSASQNACKRTTLSFNKQEEALPPATKGSSADAEDIPSELLEVIHALQTAPQLQVDTEFAKQLEQHLLARQARLKQVPPRSSWWPLFSRPSLRVHPLVGVAVMLLLLLSLGTGVLIAAAHTTNPTSPLYSLKRWEYQAKAP</sequence>
<dbReference type="Proteomes" id="UP000612362">
    <property type="component" value="Unassembled WGS sequence"/>
</dbReference>
<organism evidence="3 4">
    <name type="scientific">Ktedonospora formicarum</name>
    <dbReference type="NCBI Taxonomy" id="2778364"/>
    <lineage>
        <taxon>Bacteria</taxon>
        <taxon>Bacillati</taxon>
        <taxon>Chloroflexota</taxon>
        <taxon>Ktedonobacteria</taxon>
        <taxon>Ktedonobacterales</taxon>
        <taxon>Ktedonobacteraceae</taxon>
        <taxon>Ktedonospora</taxon>
    </lineage>
</organism>
<evidence type="ECO:0000313" key="4">
    <source>
        <dbReference type="Proteomes" id="UP000612362"/>
    </source>
</evidence>
<comment type="caution">
    <text evidence="3">The sequence shown here is derived from an EMBL/GenBank/DDBJ whole genome shotgun (WGS) entry which is preliminary data.</text>
</comment>
<accession>A0A8J3HXB9</accession>
<proteinExistence type="predicted"/>
<keyword evidence="4" id="KW-1185">Reference proteome</keyword>
<evidence type="ECO:0000256" key="1">
    <source>
        <dbReference type="SAM" id="MobiDB-lite"/>
    </source>
</evidence>
<evidence type="ECO:0000256" key="2">
    <source>
        <dbReference type="SAM" id="Phobius"/>
    </source>
</evidence>
<feature type="compositionally biased region" description="Acidic residues" evidence="1">
    <location>
        <begin position="1"/>
        <end position="12"/>
    </location>
</feature>
<evidence type="ECO:0000313" key="3">
    <source>
        <dbReference type="EMBL" id="GHO45872.1"/>
    </source>
</evidence>